<proteinExistence type="predicted"/>
<feature type="compositionally biased region" description="Low complexity" evidence="1">
    <location>
        <begin position="415"/>
        <end position="428"/>
    </location>
</feature>
<dbReference type="EMBL" id="KF602047">
    <property type="protein sequence ID" value="AHE38749.1"/>
    <property type="molecule type" value="Genomic_DNA"/>
</dbReference>
<organism evidence="3">
    <name type="scientific">Streptomyces sp. FR1</name>
    <dbReference type="NCBI Taxonomy" id="349971"/>
    <lineage>
        <taxon>Bacteria</taxon>
        <taxon>Bacillati</taxon>
        <taxon>Actinomycetota</taxon>
        <taxon>Actinomycetes</taxon>
        <taxon>Kitasatosporales</taxon>
        <taxon>Streptomycetaceae</taxon>
        <taxon>Streptomyces</taxon>
    </lineage>
</organism>
<dbReference type="Gene3D" id="1.25.40.10">
    <property type="entry name" value="Tetratricopeptide repeat domain"/>
    <property type="match status" value="2"/>
</dbReference>
<keyword evidence="3" id="KW-0614">Plasmid</keyword>
<evidence type="ECO:0000313" key="3">
    <source>
        <dbReference type="EMBL" id="AHE38749.1"/>
    </source>
</evidence>
<evidence type="ECO:0000259" key="2">
    <source>
        <dbReference type="PROSITE" id="PS50943"/>
    </source>
</evidence>
<dbReference type="SMART" id="SM00530">
    <property type="entry name" value="HTH_XRE"/>
    <property type="match status" value="1"/>
</dbReference>
<dbReference type="InterPro" id="IPR019734">
    <property type="entry name" value="TPR_rpt"/>
</dbReference>
<sequence length="930" mass="100093">MDEQNGHSPHLTELRGRLADGLARARLNQTQLAQRAGLGRTTVSEALSPQKPVPSAETVAALSRALQLPTAEMLALQRTAVQQAGTSTTEGPGRPIGEWAPHELEVHRAGPGPTAASSDTSAEQAWPAYVRREHDRVLDKAVDDTMAGRSRIMVLVGASSTGKTRACWEAVQPLADHGWRLWHPFDPTRAQAALEQLHRVGPRTVVWLNEAQHYLGDRAVGEQIAAAVHRLLVSRERGPVLVLGTLWPEYATQYTALPTPAEPDRHSRVRELLAGHLLAVPNAFDAPALAAARAFAKDGDRLLADALTRAHADGRITQDLAGAPELLNRYQHAGPAAKALLQAAMDARRLGVGLHLPQAFLTDAATDYLSQSDYDQLTDGWAEQAYAELAKPVHGKQAPLRQTSPRPVRRPPAPASATTTGAEAGRGPQFRLADYLEQHGRTSRRHLCPPASFWHAALTHLAHPDDLNRIADEAEKRLRLQWAHHLRHKAAAHGSPVALVLLAVLRAEAGDPDGAEVLARQAAGHGDTDALRQLAMMREEARDRDGAEALLRQAADHGDTDALHRLAMMREEARDRDGAEALLRQAADHGDTDALRRLAMMREEAGDRDGAEALLRQAAGLGDTDALHQLAEMREEAGDRDGAEALIQQAADHGDTDALRQLAVTRELAGDRDGAEALLRQAAGLGDTDALHQLAEMREEAGDRDGAEALIQQAADHGDTDALHQLAVTHELAGDRDGAEALARKTVVYGDAIALCRLAVMRESAGDRASAETLARQAADHGDTDALRQLAMMREEAGDRDGAEALIQQAADRGDTIALCQLAVIREKAGDRASAETLARQAADHGDTDALHQLAVMRESAGDLANATILARDVADYGGASVEYEHTAWASMLRMRWPHGMDPDGTPTAPWQPTMDIPHSPLAPFHASTP</sequence>
<accession>V9Z423</accession>
<gene>
    <name evidence="3" type="ORF">pFRL2_74c</name>
</gene>
<protein>
    <submittedName>
        <fullName evidence="3">Tetratricopeptide TPR4</fullName>
    </submittedName>
</protein>
<evidence type="ECO:0000256" key="1">
    <source>
        <dbReference type="SAM" id="MobiDB-lite"/>
    </source>
</evidence>
<name>V9Z423_9ACTN</name>
<dbReference type="InterPro" id="IPR050767">
    <property type="entry name" value="Sel1_AlgK"/>
</dbReference>
<dbReference type="GO" id="GO:0003677">
    <property type="term" value="F:DNA binding"/>
    <property type="evidence" value="ECO:0007669"/>
    <property type="project" value="InterPro"/>
</dbReference>
<dbReference type="Pfam" id="PF13176">
    <property type="entry name" value="TPR_7"/>
    <property type="match status" value="2"/>
</dbReference>
<dbReference type="RefSeq" id="WP_024126131.1">
    <property type="nucleotide sequence ID" value="NC_023282.1"/>
</dbReference>
<dbReference type="SMART" id="SM00671">
    <property type="entry name" value="SEL1"/>
    <property type="match status" value="9"/>
</dbReference>
<dbReference type="InterPro" id="IPR011990">
    <property type="entry name" value="TPR-like_helical_dom_sf"/>
</dbReference>
<dbReference type="SUPFAM" id="SSF81901">
    <property type="entry name" value="HCP-like"/>
    <property type="match status" value="2"/>
</dbReference>
<geneLocation type="plasmid" evidence="3">
    <name>pFRL2</name>
</geneLocation>
<dbReference type="PANTHER" id="PTHR11102:SF160">
    <property type="entry name" value="ERAD-ASSOCIATED E3 UBIQUITIN-PROTEIN LIGASE COMPONENT HRD3"/>
    <property type="match status" value="1"/>
</dbReference>
<dbReference type="InterPro" id="IPR006597">
    <property type="entry name" value="Sel1-like"/>
</dbReference>
<dbReference type="SMART" id="SM00028">
    <property type="entry name" value="TPR"/>
    <property type="match status" value="6"/>
</dbReference>
<dbReference type="SUPFAM" id="SSF47413">
    <property type="entry name" value="lambda repressor-like DNA-binding domains"/>
    <property type="match status" value="1"/>
</dbReference>
<dbReference type="InterPro" id="IPR001387">
    <property type="entry name" value="Cro/C1-type_HTH"/>
</dbReference>
<reference evidence="3" key="1">
    <citation type="submission" date="2013-09" db="EMBL/GenBank/DDBJ databases">
        <title>Complete nucleotide sequence of Streptomyces linear plasmid pFRL2.</title>
        <authorList>
            <person name="Chen Z."/>
            <person name="Fang P."/>
            <person name="Qin Z."/>
        </authorList>
    </citation>
    <scope>NUCLEOTIDE SEQUENCE</scope>
    <source>
        <plasmid evidence="3">pFRL2</plasmid>
    </source>
</reference>
<dbReference type="PANTHER" id="PTHR11102">
    <property type="entry name" value="SEL-1-LIKE PROTEIN"/>
    <property type="match status" value="1"/>
</dbReference>
<dbReference type="PROSITE" id="PS50943">
    <property type="entry name" value="HTH_CROC1"/>
    <property type="match status" value="1"/>
</dbReference>
<dbReference type="InterPro" id="IPR010982">
    <property type="entry name" value="Lambda_DNA-bd_dom_sf"/>
</dbReference>
<feature type="region of interest" description="Disordered" evidence="1">
    <location>
        <begin position="392"/>
        <end position="428"/>
    </location>
</feature>
<dbReference type="CDD" id="cd00093">
    <property type="entry name" value="HTH_XRE"/>
    <property type="match status" value="1"/>
</dbReference>
<feature type="domain" description="HTH cro/C1-type" evidence="2">
    <location>
        <begin position="24"/>
        <end position="73"/>
    </location>
</feature>
<dbReference type="Gene3D" id="1.10.260.40">
    <property type="entry name" value="lambda repressor-like DNA-binding domains"/>
    <property type="match status" value="1"/>
</dbReference>
<feature type="region of interest" description="Disordered" evidence="1">
    <location>
        <begin position="903"/>
        <end position="930"/>
    </location>
</feature>
<dbReference type="AlphaFoldDB" id="V9Z423"/>